<keyword evidence="3" id="KW-1185">Reference proteome</keyword>
<accession>A0ABV6MVP2</accession>
<evidence type="ECO:0000313" key="3">
    <source>
        <dbReference type="Proteomes" id="UP001589810"/>
    </source>
</evidence>
<gene>
    <name evidence="2" type="ORF">ACFFH7_23040</name>
</gene>
<proteinExistence type="predicted"/>
<dbReference type="Proteomes" id="UP001589810">
    <property type="component" value="Unassembled WGS sequence"/>
</dbReference>
<dbReference type="EMBL" id="JBHLUD010000007">
    <property type="protein sequence ID" value="MFC0544400.1"/>
    <property type="molecule type" value="Genomic_DNA"/>
</dbReference>
<keyword evidence="1" id="KW-1133">Transmembrane helix</keyword>
<keyword evidence="1" id="KW-0472">Membrane</keyword>
<evidence type="ECO:0000313" key="2">
    <source>
        <dbReference type="EMBL" id="MFC0544400.1"/>
    </source>
</evidence>
<name>A0ABV6MVP2_9PSEU</name>
<dbReference type="NCBIfam" id="TIGR01167">
    <property type="entry name" value="LPXTG_anchor"/>
    <property type="match status" value="1"/>
</dbReference>
<keyword evidence="1" id="KW-0812">Transmembrane</keyword>
<sequence length="48" mass="4948">MTTTTPGTPQLAYTGTNADTGMLIGIGMLLIVGGGLMLLVRRTPKARS</sequence>
<organism evidence="2 3">
    <name type="scientific">Kutzneria chonburiensis</name>
    <dbReference type="NCBI Taxonomy" id="1483604"/>
    <lineage>
        <taxon>Bacteria</taxon>
        <taxon>Bacillati</taxon>
        <taxon>Actinomycetota</taxon>
        <taxon>Actinomycetes</taxon>
        <taxon>Pseudonocardiales</taxon>
        <taxon>Pseudonocardiaceae</taxon>
        <taxon>Kutzneria</taxon>
    </lineage>
</organism>
<evidence type="ECO:0000256" key="1">
    <source>
        <dbReference type="SAM" id="Phobius"/>
    </source>
</evidence>
<protein>
    <submittedName>
        <fullName evidence="2">LPXTG cell wall anchor domain-containing protein</fullName>
    </submittedName>
</protein>
<feature type="transmembrane region" description="Helical" evidence="1">
    <location>
        <begin position="20"/>
        <end position="40"/>
    </location>
</feature>
<reference evidence="2 3" key="1">
    <citation type="submission" date="2024-09" db="EMBL/GenBank/DDBJ databases">
        <authorList>
            <person name="Sun Q."/>
            <person name="Mori K."/>
        </authorList>
    </citation>
    <scope>NUCLEOTIDE SEQUENCE [LARGE SCALE GENOMIC DNA]</scope>
    <source>
        <strain evidence="2 3">TBRC 1432</strain>
    </source>
</reference>
<comment type="caution">
    <text evidence="2">The sequence shown here is derived from an EMBL/GenBank/DDBJ whole genome shotgun (WGS) entry which is preliminary data.</text>
</comment>
<dbReference type="RefSeq" id="WP_273935890.1">
    <property type="nucleotide sequence ID" value="NZ_CP097263.1"/>
</dbReference>